<evidence type="ECO:0000256" key="5">
    <source>
        <dbReference type="ARBA" id="ARBA00022759"/>
    </source>
</evidence>
<keyword evidence="3" id="KW-0548">Nucleotidyltransferase</keyword>
<dbReference type="FunFam" id="3.10.10.10:FF:000007">
    <property type="entry name" value="Retrovirus-related Pol polyprotein from transposon 17.6-like Protein"/>
    <property type="match status" value="1"/>
</dbReference>
<keyword evidence="8" id="KW-0511">Multifunctional enzyme</keyword>
<reference evidence="10" key="1">
    <citation type="submission" date="2023-05" db="EMBL/GenBank/DDBJ databases">
        <title>Genome and transcriptome analyses reveal genes involved in the formation of fine ridges on petal epidermal cells in Hibiscus trionum.</title>
        <authorList>
            <person name="Koshimizu S."/>
            <person name="Masuda S."/>
            <person name="Ishii T."/>
            <person name="Shirasu K."/>
            <person name="Hoshino A."/>
            <person name="Arita M."/>
        </authorList>
    </citation>
    <scope>NUCLEOTIDE SEQUENCE</scope>
    <source>
        <strain evidence="10">Hamamatsu line</strain>
    </source>
</reference>
<dbReference type="Gene3D" id="3.10.10.10">
    <property type="entry name" value="HIV Type 1 Reverse Transcriptase, subunit A, domain 1"/>
    <property type="match status" value="1"/>
</dbReference>
<organism evidence="10 11">
    <name type="scientific">Hibiscus trionum</name>
    <name type="common">Flower of an hour</name>
    <dbReference type="NCBI Taxonomy" id="183268"/>
    <lineage>
        <taxon>Eukaryota</taxon>
        <taxon>Viridiplantae</taxon>
        <taxon>Streptophyta</taxon>
        <taxon>Embryophyta</taxon>
        <taxon>Tracheophyta</taxon>
        <taxon>Spermatophyta</taxon>
        <taxon>Magnoliopsida</taxon>
        <taxon>eudicotyledons</taxon>
        <taxon>Gunneridae</taxon>
        <taxon>Pentapetalae</taxon>
        <taxon>rosids</taxon>
        <taxon>malvids</taxon>
        <taxon>Malvales</taxon>
        <taxon>Malvaceae</taxon>
        <taxon>Malvoideae</taxon>
        <taxon>Hibiscus</taxon>
    </lineage>
</organism>
<dbReference type="GO" id="GO:0006508">
    <property type="term" value="P:proteolysis"/>
    <property type="evidence" value="ECO:0007669"/>
    <property type="project" value="UniProtKB-KW"/>
</dbReference>
<keyword evidence="6" id="KW-0378">Hydrolase</keyword>
<dbReference type="Pfam" id="PF17919">
    <property type="entry name" value="RT_RNaseH_2"/>
    <property type="match status" value="1"/>
</dbReference>
<evidence type="ECO:0000313" key="11">
    <source>
        <dbReference type="Proteomes" id="UP001165190"/>
    </source>
</evidence>
<dbReference type="OrthoDB" id="1002013at2759"/>
<dbReference type="EMBL" id="BSYR01000018">
    <property type="protein sequence ID" value="GMI80932.1"/>
    <property type="molecule type" value="Genomic_DNA"/>
</dbReference>
<dbReference type="GO" id="GO:0008233">
    <property type="term" value="F:peptidase activity"/>
    <property type="evidence" value="ECO:0007669"/>
    <property type="project" value="UniProtKB-KW"/>
</dbReference>
<comment type="caution">
    <text evidence="10">The sequence shown here is derived from an EMBL/GenBank/DDBJ whole genome shotgun (WGS) entry which is preliminary data.</text>
</comment>
<evidence type="ECO:0000259" key="9">
    <source>
        <dbReference type="PROSITE" id="PS50878"/>
    </source>
</evidence>
<evidence type="ECO:0000256" key="1">
    <source>
        <dbReference type="ARBA" id="ARBA00022670"/>
    </source>
</evidence>
<keyword evidence="11" id="KW-1185">Reference proteome</keyword>
<keyword evidence="5" id="KW-0255">Endonuclease</keyword>
<keyword evidence="4" id="KW-0540">Nuclease</keyword>
<feature type="domain" description="Reverse transcriptase" evidence="9">
    <location>
        <begin position="1"/>
        <end position="132"/>
    </location>
</feature>
<evidence type="ECO:0000256" key="3">
    <source>
        <dbReference type="ARBA" id="ARBA00022695"/>
    </source>
</evidence>
<evidence type="ECO:0000256" key="7">
    <source>
        <dbReference type="ARBA" id="ARBA00022918"/>
    </source>
</evidence>
<evidence type="ECO:0000256" key="4">
    <source>
        <dbReference type="ARBA" id="ARBA00022722"/>
    </source>
</evidence>
<dbReference type="FunFam" id="3.30.70.270:FF:000020">
    <property type="entry name" value="Transposon Tf2-6 polyprotein-like Protein"/>
    <property type="match status" value="1"/>
</dbReference>
<dbReference type="GO" id="GO:0003964">
    <property type="term" value="F:RNA-directed DNA polymerase activity"/>
    <property type="evidence" value="ECO:0007669"/>
    <property type="project" value="UniProtKB-KW"/>
</dbReference>
<proteinExistence type="predicted"/>
<gene>
    <name evidence="10" type="ORF">HRI_001762500</name>
</gene>
<keyword evidence="1" id="KW-0645">Protease</keyword>
<dbReference type="Gene3D" id="3.10.20.370">
    <property type="match status" value="1"/>
</dbReference>
<dbReference type="InterPro" id="IPR043128">
    <property type="entry name" value="Rev_trsase/Diguanyl_cyclase"/>
</dbReference>
<dbReference type="InterPro" id="IPR050951">
    <property type="entry name" value="Retrovirus_Pol_polyprotein"/>
</dbReference>
<dbReference type="InterPro" id="IPR043502">
    <property type="entry name" value="DNA/RNA_pol_sf"/>
</dbReference>
<dbReference type="InterPro" id="IPR041577">
    <property type="entry name" value="RT_RNaseH_2"/>
</dbReference>
<dbReference type="Pfam" id="PF00078">
    <property type="entry name" value="RVT_1"/>
    <property type="match status" value="1"/>
</dbReference>
<dbReference type="PROSITE" id="PS50878">
    <property type="entry name" value="RT_POL"/>
    <property type="match status" value="1"/>
</dbReference>
<keyword evidence="7" id="KW-0695">RNA-directed DNA polymerase</keyword>
<accession>A0A9W7HP51</accession>
<dbReference type="SUPFAM" id="SSF56672">
    <property type="entry name" value="DNA/RNA polymerases"/>
    <property type="match status" value="1"/>
</dbReference>
<evidence type="ECO:0000313" key="10">
    <source>
        <dbReference type="EMBL" id="GMI80932.1"/>
    </source>
</evidence>
<dbReference type="PANTHER" id="PTHR37984">
    <property type="entry name" value="PROTEIN CBG26694"/>
    <property type="match status" value="1"/>
</dbReference>
<evidence type="ECO:0000256" key="6">
    <source>
        <dbReference type="ARBA" id="ARBA00022801"/>
    </source>
</evidence>
<dbReference type="InterPro" id="IPR000477">
    <property type="entry name" value="RT_dom"/>
</dbReference>
<dbReference type="PANTHER" id="PTHR37984:SF5">
    <property type="entry name" value="PROTEIN NYNRIN-LIKE"/>
    <property type="match status" value="1"/>
</dbReference>
<protein>
    <recommendedName>
        <fullName evidence="9">Reverse transcriptase domain-containing protein</fullName>
    </recommendedName>
</protein>
<evidence type="ECO:0000256" key="2">
    <source>
        <dbReference type="ARBA" id="ARBA00022679"/>
    </source>
</evidence>
<sequence length="300" mass="34291">MVEDLLDELSRANFFSKIDLRSGYWQIRMRAEDISKIAFRTHHGHFEFKVMPFGLTNAPATFQALMNSMFAEFLHKFVLVFFDDILIYSATMSDHCLHLQLVLSLLRSHKLYARRNKCFFGLTQIDYLGHTISANGVSTDTSKIEAMQQWPVHKSLKALRGFLGLTGYYRRFIKHYGSISKPLTQLLKKDSFVWSTEAEVAFNDLKQALCQAPVLALPDFSKTFYLESGASSRGVGAVLSQDGRPVVFLSKALGPKHSDLSIYEREYITILLAVTKWRHYSEGQPFVIKTNHEALKHLLD</sequence>
<name>A0A9W7HP51_HIBTR</name>
<keyword evidence="2" id="KW-0808">Transferase</keyword>
<evidence type="ECO:0000256" key="8">
    <source>
        <dbReference type="ARBA" id="ARBA00023268"/>
    </source>
</evidence>
<dbReference type="Gene3D" id="3.30.70.270">
    <property type="match status" value="2"/>
</dbReference>
<dbReference type="GO" id="GO:0004519">
    <property type="term" value="F:endonuclease activity"/>
    <property type="evidence" value="ECO:0007669"/>
    <property type="project" value="UniProtKB-KW"/>
</dbReference>
<dbReference type="CDD" id="cd01647">
    <property type="entry name" value="RT_LTR"/>
    <property type="match status" value="1"/>
</dbReference>
<dbReference type="AlphaFoldDB" id="A0A9W7HP51"/>
<dbReference type="Proteomes" id="UP001165190">
    <property type="component" value="Unassembled WGS sequence"/>
</dbReference>